<gene>
    <name evidence="3" type="ORF">TPR58_04990</name>
</gene>
<feature type="domain" description="Glycosyltransferase subfamily 4-like N-terminal" evidence="2">
    <location>
        <begin position="15"/>
        <end position="175"/>
    </location>
</feature>
<dbReference type="Pfam" id="PF00534">
    <property type="entry name" value="Glycos_transf_1"/>
    <property type="match status" value="1"/>
</dbReference>
<evidence type="ECO:0000259" key="2">
    <source>
        <dbReference type="Pfam" id="PF13439"/>
    </source>
</evidence>
<dbReference type="InterPro" id="IPR028098">
    <property type="entry name" value="Glyco_trans_4-like_N"/>
</dbReference>
<dbReference type="Proteomes" id="UP001427805">
    <property type="component" value="Unassembled WGS sequence"/>
</dbReference>
<keyword evidence="3" id="KW-0808">Transferase</keyword>
<dbReference type="PANTHER" id="PTHR45947:SF3">
    <property type="entry name" value="SULFOQUINOVOSYL TRANSFERASE SQD2"/>
    <property type="match status" value="1"/>
</dbReference>
<dbReference type="EMBL" id="JBDIZK010000002">
    <property type="protein sequence ID" value="MEN3746512.1"/>
    <property type="molecule type" value="Genomic_DNA"/>
</dbReference>
<dbReference type="CDD" id="cd03801">
    <property type="entry name" value="GT4_PimA-like"/>
    <property type="match status" value="1"/>
</dbReference>
<comment type="caution">
    <text evidence="3">The sequence shown here is derived from an EMBL/GenBank/DDBJ whole genome shotgun (WGS) entry which is preliminary data.</text>
</comment>
<organism evidence="3 4">
    <name type="scientific">Sphingomonas rustica</name>
    <dbReference type="NCBI Taxonomy" id="3103142"/>
    <lineage>
        <taxon>Bacteria</taxon>
        <taxon>Pseudomonadati</taxon>
        <taxon>Pseudomonadota</taxon>
        <taxon>Alphaproteobacteria</taxon>
        <taxon>Sphingomonadales</taxon>
        <taxon>Sphingomonadaceae</taxon>
        <taxon>Sphingomonas</taxon>
    </lineage>
</organism>
<dbReference type="SUPFAM" id="SSF53756">
    <property type="entry name" value="UDP-Glycosyltransferase/glycogen phosphorylase"/>
    <property type="match status" value="1"/>
</dbReference>
<dbReference type="PANTHER" id="PTHR45947">
    <property type="entry name" value="SULFOQUINOVOSYL TRANSFERASE SQD2"/>
    <property type="match status" value="1"/>
</dbReference>
<sequence length="376" mass="40963">MSIHILHLHSSFDLGGKEARSVRLMNAFGDRARHTIVSAVPDQLGARDAIAQGVKYEIAQDPPSLTGRPSVRRYEAIARFMRRFDLVLSYNWGAIDGAMAARVFGKGVPPLVHHEDGFNADEAVRLNPVRNTYRKIALKAANGLIVPSRILESIGYHQWGVPMDRLRYIPNGVATRDYGRKPDPAAIPGLERKPGDVVIGTVAGLREVKDLPMLVHAVAGMNTPMKLVIVGEGPERGAIETAIEAMGLDGKVILAGFVPEPHRYIGLFDVFALSSKSEQAPISIIEAMAAGLPVVAPTVGDIATMVSDLNQVYLVQDRNAVGIRDRIEILAQHPHERDRVGKANQSRARALFDEAEMIRSYAEIYSQAIGRPGILG</sequence>
<dbReference type="RefSeq" id="WP_346245511.1">
    <property type="nucleotide sequence ID" value="NZ_JBDIZK010000002.1"/>
</dbReference>
<dbReference type="InterPro" id="IPR001296">
    <property type="entry name" value="Glyco_trans_1"/>
</dbReference>
<evidence type="ECO:0000313" key="4">
    <source>
        <dbReference type="Proteomes" id="UP001427805"/>
    </source>
</evidence>
<proteinExistence type="predicted"/>
<evidence type="ECO:0000259" key="1">
    <source>
        <dbReference type="Pfam" id="PF00534"/>
    </source>
</evidence>
<feature type="domain" description="Glycosyl transferase family 1" evidence="1">
    <location>
        <begin position="191"/>
        <end position="346"/>
    </location>
</feature>
<dbReference type="Pfam" id="PF13439">
    <property type="entry name" value="Glyco_transf_4"/>
    <property type="match status" value="1"/>
</dbReference>
<name>A0ABV0B5M0_9SPHN</name>
<reference evidence="3 4" key="1">
    <citation type="submission" date="2024-05" db="EMBL/GenBank/DDBJ databases">
        <title>Sphingomonas sp. HF-S3 16S ribosomal RNA gene Genome sequencing and assembly.</title>
        <authorList>
            <person name="Lee H."/>
        </authorList>
    </citation>
    <scope>NUCLEOTIDE SEQUENCE [LARGE SCALE GENOMIC DNA]</scope>
    <source>
        <strain evidence="3 4">HF-S3</strain>
    </source>
</reference>
<dbReference type="GO" id="GO:0016757">
    <property type="term" value="F:glycosyltransferase activity"/>
    <property type="evidence" value="ECO:0007669"/>
    <property type="project" value="UniProtKB-KW"/>
</dbReference>
<accession>A0ABV0B5M0</accession>
<dbReference type="InterPro" id="IPR050194">
    <property type="entry name" value="Glycosyltransferase_grp1"/>
</dbReference>
<keyword evidence="4" id="KW-1185">Reference proteome</keyword>
<protein>
    <submittedName>
        <fullName evidence="3">Glycosyltransferase family 4 protein</fullName>
        <ecNumber evidence="3">2.4.-.-</ecNumber>
    </submittedName>
</protein>
<dbReference type="EC" id="2.4.-.-" evidence="3"/>
<evidence type="ECO:0000313" key="3">
    <source>
        <dbReference type="EMBL" id="MEN3746512.1"/>
    </source>
</evidence>
<keyword evidence="3" id="KW-0328">Glycosyltransferase</keyword>
<dbReference type="Gene3D" id="3.40.50.2000">
    <property type="entry name" value="Glycogen Phosphorylase B"/>
    <property type="match status" value="2"/>
</dbReference>